<dbReference type="EMBL" id="JACBKZ010000004">
    <property type="protein sequence ID" value="KAF5952780.1"/>
    <property type="molecule type" value="Genomic_DNA"/>
</dbReference>
<gene>
    <name evidence="1" type="ORF">HYC85_010724</name>
</gene>
<reference evidence="1 2" key="2">
    <citation type="submission" date="2020-07" db="EMBL/GenBank/DDBJ databases">
        <title>Genome assembly of wild tea tree DASZ reveals pedigree and selection history of tea varieties.</title>
        <authorList>
            <person name="Zhang W."/>
        </authorList>
    </citation>
    <scope>NUCLEOTIDE SEQUENCE [LARGE SCALE GENOMIC DNA]</scope>
    <source>
        <strain evidence="2">cv. G240</strain>
        <tissue evidence="1">Leaf</tissue>
    </source>
</reference>
<comment type="caution">
    <text evidence="1">The sequence shown here is derived from an EMBL/GenBank/DDBJ whole genome shotgun (WGS) entry which is preliminary data.</text>
</comment>
<evidence type="ECO:0000313" key="1">
    <source>
        <dbReference type="EMBL" id="KAF5952780.1"/>
    </source>
</evidence>
<dbReference type="Proteomes" id="UP000593564">
    <property type="component" value="Unassembled WGS sequence"/>
</dbReference>
<accession>A0A7J7HIP6</accession>
<evidence type="ECO:0000313" key="2">
    <source>
        <dbReference type="Proteomes" id="UP000593564"/>
    </source>
</evidence>
<keyword evidence="2" id="KW-1185">Reference proteome</keyword>
<name>A0A7J7HIP6_CAMSI</name>
<dbReference type="AlphaFoldDB" id="A0A7J7HIP6"/>
<sequence>MIINGPLCHPLPIPFPHTPHLPFPIAPRCLPPQPKRLMSLSISFHIKEKDLQAKEGDWKGANESENELG</sequence>
<proteinExistence type="predicted"/>
<reference evidence="2" key="1">
    <citation type="journal article" date="2020" name="Nat. Commun.">
        <title>Genome assembly of wild tea tree DASZ reveals pedigree and selection history of tea varieties.</title>
        <authorList>
            <person name="Zhang W."/>
            <person name="Zhang Y."/>
            <person name="Qiu H."/>
            <person name="Guo Y."/>
            <person name="Wan H."/>
            <person name="Zhang X."/>
            <person name="Scossa F."/>
            <person name="Alseekh S."/>
            <person name="Zhang Q."/>
            <person name="Wang P."/>
            <person name="Xu L."/>
            <person name="Schmidt M.H."/>
            <person name="Jia X."/>
            <person name="Li D."/>
            <person name="Zhu A."/>
            <person name="Guo F."/>
            <person name="Chen W."/>
            <person name="Ni D."/>
            <person name="Usadel B."/>
            <person name="Fernie A.R."/>
            <person name="Wen W."/>
        </authorList>
    </citation>
    <scope>NUCLEOTIDE SEQUENCE [LARGE SCALE GENOMIC DNA]</scope>
    <source>
        <strain evidence="2">cv. G240</strain>
    </source>
</reference>
<protein>
    <submittedName>
        <fullName evidence="1">Uncharacterized protein</fullName>
    </submittedName>
</protein>
<organism evidence="1 2">
    <name type="scientific">Camellia sinensis</name>
    <name type="common">Tea plant</name>
    <name type="synonym">Thea sinensis</name>
    <dbReference type="NCBI Taxonomy" id="4442"/>
    <lineage>
        <taxon>Eukaryota</taxon>
        <taxon>Viridiplantae</taxon>
        <taxon>Streptophyta</taxon>
        <taxon>Embryophyta</taxon>
        <taxon>Tracheophyta</taxon>
        <taxon>Spermatophyta</taxon>
        <taxon>Magnoliopsida</taxon>
        <taxon>eudicotyledons</taxon>
        <taxon>Gunneridae</taxon>
        <taxon>Pentapetalae</taxon>
        <taxon>asterids</taxon>
        <taxon>Ericales</taxon>
        <taxon>Theaceae</taxon>
        <taxon>Camellia</taxon>
    </lineage>
</organism>